<dbReference type="SUPFAM" id="SSF56059">
    <property type="entry name" value="Glutathione synthetase ATP-binding domain-like"/>
    <property type="match status" value="1"/>
</dbReference>
<dbReference type="Pfam" id="PF02875">
    <property type="entry name" value="Mur_ligase_C"/>
    <property type="match status" value="1"/>
</dbReference>
<dbReference type="GO" id="GO:0071160">
    <property type="term" value="F:cyanophycin synthetase activity (L-aspartate-adding)"/>
    <property type="evidence" value="ECO:0007669"/>
    <property type="project" value="UniProtKB-EC"/>
</dbReference>
<comment type="catalytic activity">
    <reaction evidence="12">
        <text>[L-4-(L-arginin-2-N-yl)aspartate](n) + L-aspartate + ATP = [L-4-(L-arginin-2-N-yl)aspartate](n)-L-aspartate + ADP + phosphate + H(+)</text>
        <dbReference type="Rhea" id="RHEA:13277"/>
        <dbReference type="Rhea" id="RHEA-COMP:13728"/>
        <dbReference type="Rhea" id="RHEA-COMP:13733"/>
        <dbReference type="ChEBI" id="CHEBI:15378"/>
        <dbReference type="ChEBI" id="CHEBI:29991"/>
        <dbReference type="ChEBI" id="CHEBI:30616"/>
        <dbReference type="ChEBI" id="CHEBI:43474"/>
        <dbReference type="ChEBI" id="CHEBI:137986"/>
        <dbReference type="ChEBI" id="CHEBI:137990"/>
        <dbReference type="ChEBI" id="CHEBI:456216"/>
        <dbReference type="EC" id="6.3.2.29"/>
    </reaction>
</comment>
<dbReference type="PROSITE" id="PS01011">
    <property type="entry name" value="FOLYLPOLYGLU_SYNT_1"/>
    <property type="match status" value="1"/>
</dbReference>
<keyword evidence="16" id="KW-1185">Reference proteome</keyword>
<dbReference type="Pfam" id="PF08245">
    <property type="entry name" value="Mur_ligase_M"/>
    <property type="match status" value="1"/>
</dbReference>
<dbReference type="GO" id="GO:0004326">
    <property type="term" value="F:tetrahydrofolylpolyglutamate synthase activity"/>
    <property type="evidence" value="ECO:0007669"/>
    <property type="project" value="InterPro"/>
</dbReference>
<dbReference type="NCBIfam" id="TIGR02068">
    <property type="entry name" value="cya_phycin_syn"/>
    <property type="match status" value="1"/>
</dbReference>
<dbReference type="EC" id="6.3.2.29" evidence="5"/>
<evidence type="ECO:0000256" key="2">
    <source>
        <dbReference type="ARBA" id="ARBA00009060"/>
    </source>
</evidence>
<gene>
    <name evidence="15" type="primary">cphA</name>
    <name evidence="15" type="ORF">Val02_14850</name>
</gene>
<proteinExistence type="inferred from homology"/>
<dbReference type="SUPFAM" id="SSF53244">
    <property type="entry name" value="MurD-like peptide ligases, peptide-binding domain"/>
    <property type="match status" value="1"/>
</dbReference>
<dbReference type="RefSeq" id="WP_203898162.1">
    <property type="nucleotide sequence ID" value="NZ_BOPF01000004.1"/>
</dbReference>
<dbReference type="InterPro" id="IPR011761">
    <property type="entry name" value="ATP-grasp"/>
</dbReference>
<evidence type="ECO:0000256" key="7">
    <source>
        <dbReference type="ARBA" id="ARBA00022598"/>
    </source>
</evidence>
<dbReference type="GO" id="GO:0071161">
    <property type="term" value="F:cyanophycin synthetase activity (L-arginine-adding)"/>
    <property type="evidence" value="ECO:0007669"/>
    <property type="project" value="UniProtKB-EC"/>
</dbReference>
<dbReference type="InterPro" id="IPR018109">
    <property type="entry name" value="Folylpolyglutamate_synth_CS"/>
</dbReference>
<evidence type="ECO:0000256" key="10">
    <source>
        <dbReference type="ARBA" id="ARBA00031353"/>
    </source>
</evidence>
<dbReference type="InterPro" id="IPR011810">
    <property type="entry name" value="Cya_phycin_syn"/>
</dbReference>
<dbReference type="GO" id="GO:0005524">
    <property type="term" value="F:ATP binding"/>
    <property type="evidence" value="ECO:0007669"/>
    <property type="project" value="UniProtKB-UniRule"/>
</dbReference>
<dbReference type="PROSITE" id="PS50975">
    <property type="entry name" value="ATP_GRASP"/>
    <property type="match status" value="1"/>
</dbReference>
<evidence type="ECO:0000256" key="1">
    <source>
        <dbReference type="ARBA" id="ARBA00003184"/>
    </source>
</evidence>
<evidence type="ECO:0000256" key="13">
    <source>
        <dbReference type="PROSITE-ProRule" id="PRU00409"/>
    </source>
</evidence>
<evidence type="ECO:0000256" key="6">
    <source>
        <dbReference type="ARBA" id="ARBA00022036"/>
    </source>
</evidence>
<dbReference type="SUPFAM" id="SSF53623">
    <property type="entry name" value="MurD-like peptide ligases, catalytic domain"/>
    <property type="match status" value="1"/>
</dbReference>
<evidence type="ECO:0000256" key="3">
    <source>
        <dbReference type="ARBA" id="ARBA00011738"/>
    </source>
</evidence>
<evidence type="ECO:0000256" key="12">
    <source>
        <dbReference type="ARBA" id="ARBA00048425"/>
    </source>
</evidence>
<evidence type="ECO:0000259" key="14">
    <source>
        <dbReference type="PROSITE" id="PS50975"/>
    </source>
</evidence>
<comment type="caution">
    <text evidence="15">The sequence shown here is derived from an EMBL/GenBank/DDBJ whole genome shotgun (WGS) entry which is preliminary data.</text>
</comment>
<dbReference type="Pfam" id="PF08443">
    <property type="entry name" value="RimK"/>
    <property type="match status" value="1"/>
</dbReference>
<dbReference type="InterPro" id="IPR013221">
    <property type="entry name" value="Mur_ligase_cen"/>
</dbReference>
<evidence type="ECO:0000313" key="16">
    <source>
        <dbReference type="Proteomes" id="UP000619260"/>
    </source>
</evidence>
<feature type="domain" description="ATP-grasp" evidence="14">
    <location>
        <begin position="218"/>
        <end position="474"/>
    </location>
</feature>
<keyword evidence="8 13" id="KW-0547">Nucleotide-binding</keyword>
<dbReference type="EMBL" id="BOPF01000004">
    <property type="protein sequence ID" value="GIJ44599.1"/>
    <property type="molecule type" value="Genomic_DNA"/>
</dbReference>
<organism evidence="15 16">
    <name type="scientific">Virgisporangium aliadipatigenens</name>
    <dbReference type="NCBI Taxonomy" id="741659"/>
    <lineage>
        <taxon>Bacteria</taxon>
        <taxon>Bacillati</taxon>
        <taxon>Actinomycetota</taxon>
        <taxon>Actinomycetes</taxon>
        <taxon>Micromonosporales</taxon>
        <taxon>Micromonosporaceae</taxon>
        <taxon>Virgisporangium</taxon>
    </lineage>
</organism>
<evidence type="ECO:0000256" key="8">
    <source>
        <dbReference type="ARBA" id="ARBA00022741"/>
    </source>
</evidence>
<dbReference type="Gene3D" id="3.40.1190.10">
    <property type="entry name" value="Mur-like, catalytic domain"/>
    <property type="match status" value="1"/>
</dbReference>
<keyword evidence="9 13" id="KW-0067">ATP-binding</keyword>
<dbReference type="Gene3D" id="3.30.470.20">
    <property type="entry name" value="ATP-grasp fold, B domain"/>
    <property type="match status" value="1"/>
</dbReference>
<dbReference type="InterPro" id="IPR036565">
    <property type="entry name" value="Mur-like_cat_sf"/>
</dbReference>
<dbReference type="InterPro" id="IPR004101">
    <property type="entry name" value="Mur_ligase_C"/>
</dbReference>
<sequence>MRIEHTRRLRGPNVYLERPVMVARVNLDGFTERESTDVPGLAERLLATLPGLAEHHCASGAPGGFVRRLREGTYFGHIAEHVAIELSVRIDRRVNFGRTVYADAPGVYDVITECPVDEPPDSELAEDLLCVAIDLVTGRQREPRLDGLAERWERLRPGPTTDGIARAARARGIPVERVGALSLLRLGYGRHRRLVWAAMTDGTSAVGVDIAGDKELTRRILGDAAVPVPEGGTARTVEEALAIHAALGGPVVVKPRHGRQGSHVYLGLTSAEAVRAAFDAASADGEVVLERQLTGRDYRVLVVGGHVIAAAERLPAHVVGDGDATLAELVERANADPLRGSGHGRALTRLRLDEVAAALLERQGHTPASVPAAGETVWLRDNANLSTGGTARDVTERLHPDVIDLCRRTVEIVGLDIAGIDLRLPDVAAPLPPCGTRVDGGVIEVNAAPGLRMHLSPTEGRPRDVAGAVVGALYPPGAPTRIPTVAVTGTNGKTTVARLIAHLLGCSGLRVGLTSTDGVYVGGRMVQRADATGPRSAHVVLSDPTVEAAVLETARGGILRQGLGYDVTDVGVVTNLAADHLGQDGVRTLDDLVHVKSLVAERVRDGGALVLNADDPRVRDLISRPRVRAAHKRLLWFGLSPSPLVHTHVENGGTAYVLVDGMLVERTRGRETPLIALERLPGSFGGAARYAAANALAAAAAARGLGVPAERVAAGLAAFDPADGNPGRGQLYTVDGRYVLVDYAHNPAAIDAVGELLHGVWGPERCVAAVTLPGDRSDELIADCARAVADRFGRVVLYEDTDPRGRAPGELPALVRDGIAARRPDAEVTVLRTVEEALPAALAVARAGDVVLLLYERFDAVAGLLDALDAGPVADVTHLLVSLPVP</sequence>
<evidence type="ECO:0000256" key="9">
    <source>
        <dbReference type="ARBA" id="ARBA00022840"/>
    </source>
</evidence>
<dbReference type="Pfam" id="PF18921">
    <property type="entry name" value="Cyanophycin_syn"/>
    <property type="match status" value="1"/>
</dbReference>
<reference evidence="15" key="1">
    <citation type="submission" date="2021-01" db="EMBL/GenBank/DDBJ databases">
        <title>Whole genome shotgun sequence of Virgisporangium aliadipatigenens NBRC 105644.</title>
        <authorList>
            <person name="Komaki H."/>
            <person name="Tamura T."/>
        </authorList>
    </citation>
    <scope>NUCLEOTIDE SEQUENCE</scope>
    <source>
        <strain evidence="15">NBRC 105644</strain>
    </source>
</reference>
<dbReference type="NCBIfam" id="NF010623">
    <property type="entry name" value="PRK14016.1"/>
    <property type="match status" value="1"/>
</dbReference>
<dbReference type="Gene3D" id="3.30.1490.20">
    <property type="entry name" value="ATP-grasp fold, A domain"/>
    <property type="match status" value="1"/>
</dbReference>
<comment type="similarity">
    <text evidence="2">In the C-terminal section; belongs to the MurCDEF family.</text>
</comment>
<dbReference type="PANTHER" id="PTHR23135:SF18">
    <property type="entry name" value="CYANOPHYCIN SYNTHETASE"/>
    <property type="match status" value="1"/>
</dbReference>
<accession>A0A8J3YG63</accession>
<dbReference type="AlphaFoldDB" id="A0A8J3YG63"/>
<dbReference type="PANTHER" id="PTHR23135">
    <property type="entry name" value="MUR LIGASE FAMILY MEMBER"/>
    <property type="match status" value="1"/>
</dbReference>
<dbReference type="InterPro" id="IPR013651">
    <property type="entry name" value="ATP-grasp_RimK-type"/>
</dbReference>
<dbReference type="GO" id="GO:0046872">
    <property type="term" value="F:metal ion binding"/>
    <property type="evidence" value="ECO:0007669"/>
    <property type="project" value="InterPro"/>
</dbReference>
<name>A0A8J3YG63_9ACTN</name>
<dbReference type="InterPro" id="IPR036615">
    <property type="entry name" value="Mur_ligase_C_dom_sf"/>
</dbReference>
<dbReference type="EC" id="6.3.2.30" evidence="4"/>
<dbReference type="InterPro" id="IPR013815">
    <property type="entry name" value="ATP_grasp_subdomain_1"/>
</dbReference>
<evidence type="ECO:0000256" key="4">
    <source>
        <dbReference type="ARBA" id="ARBA00012968"/>
    </source>
</evidence>
<dbReference type="InterPro" id="IPR044019">
    <property type="entry name" value="Cyanophycin_syn_N"/>
</dbReference>
<comment type="catalytic activity">
    <reaction evidence="11">
        <text>[L-4-(L-arginin-2-N-yl)aspartate](n)-L-aspartate + L-arginine + ATP = [L-4-(L-arginin-2-N-yl)aspartate](n+1) + ADP + phosphate + H(+)</text>
        <dbReference type="Rhea" id="RHEA:23888"/>
        <dbReference type="Rhea" id="RHEA-COMP:13732"/>
        <dbReference type="Rhea" id="RHEA-COMP:13733"/>
        <dbReference type="ChEBI" id="CHEBI:15378"/>
        <dbReference type="ChEBI" id="CHEBI:30616"/>
        <dbReference type="ChEBI" id="CHEBI:32682"/>
        <dbReference type="ChEBI" id="CHEBI:43474"/>
        <dbReference type="ChEBI" id="CHEBI:137986"/>
        <dbReference type="ChEBI" id="CHEBI:137990"/>
        <dbReference type="ChEBI" id="CHEBI:456216"/>
        <dbReference type="EC" id="6.3.2.30"/>
    </reaction>
</comment>
<evidence type="ECO:0000256" key="5">
    <source>
        <dbReference type="ARBA" id="ARBA00013005"/>
    </source>
</evidence>
<evidence type="ECO:0000313" key="15">
    <source>
        <dbReference type="EMBL" id="GIJ44599.1"/>
    </source>
</evidence>
<dbReference type="Gene3D" id="3.90.190.20">
    <property type="entry name" value="Mur ligase, C-terminal domain"/>
    <property type="match status" value="1"/>
</dbReference>
<protein>
    <recommendedName>
        <fullName evidence="6">Cyanophycin synthetase</fullName>
        <ecNumber evidence="5">6.3.2.29</ecNumber>
        <ecNumber evidence="4">6.3.2.30</ecNumber>
    </recommendedName>
    <alternativeName>
        <fullName evidence="10">Cyanophycin synthase</fullName>
    </alternativeName>
</protein>
<evidence type="ECO:0000256" key="11">
    <source>
        <dbReference type="ARBA" id="ARBA00048094"/>
    </source>
</evidence>
<comment type="subunit">
    <text evidence="3">Homodimer.</text>
</comment>
<dbReference type="Proteomes" id="UP000619260">
    <property type="component" value="Unassembled WGS sequence"/>
</dbReference>
<keyword evidence="7" id="KW-0436">Ligase</keyword>
<comment type="function">
    <text evidence="1">Catalyzes the ATP-dependent polymerization of arginine and aspartate to multi-L-arginyl-poly-L-aspartic acid (cyanophycin; a water-insoluble reserve polymer).</text>
</comment>